<feature type="compositionally biased region" description="Basic and acidic residues" evidence="1">
    <location>
        <begin position="33"/>
        <end position="42"/>
    </location>
</feature>
<dbReference type="InterPro" id="IPR001173">
    <property type="entry name" value="Glyco_trans_2-like"/>
</dbReference>
<dbReference type="SUPFAM" id="SSF53448">
    <property type="entry name" value="Nucleotide-diphospho-sugar transferases"/>
    <property type="match status" value="1"/>
</dbReference>
<reference evidence="3" key="1">
    <citation type="journal article" date="2020" name="Nature">
        <title>Giant virus diversity and host interactions through global metagenomics.</title>
        <authorList>
            <person name="Schulz F."/>
            <person name="Roux S."/>
            <person name="Paez-Espino D."/>
            <person name="Jungbluth S."/>
            <person name="Walsh D.A."/>
            <person name="Denef V.J."/>
            <person name="McMahon K.D."/>
            <person name="Konstantinidis K.T."/>
            <person name="Eloe-Fadrosh E.A."/>
            <person name="Kyrpides N.C."/>
            <person name="Woyke T."/>
        </authorList>
    </citation>
    <scope>NUCLEOTIDE SEQUENCE</scope>
    <source>
        <strain evidence="3">GVMAG-M-3300023184-68</strain>
    </source>
</reference>
<dbReference type="Pfam" id="PF00535">
    <property type="entry name" value="Glycos_transf_2"/>
    <property type="match status" value="1"/>
</dbReference>
<dbReference type="CDD" id="cd00761">
    <property type="entry name" value="Glyco_tranf_GTA_type"/>
    <property type="match status" value="1"/>
</dbReference>
<dbReference type="PANTHER" id="PTHR22916:SF71">
    <property type="entry name" value="GLYCOSYL TRANSFERASE"/>
    <property type="match status" value="1"/>
</dbReference>
<feature type="region of interest" description="Disordered" evidence="1">
    <location>
        <begin position="1"/>
        <end position="42"/>
    </location>
</feature>
<feature type="compositionally biased region" description="Polar residues" evidence="1">
    <location>
        <begin position="8"/>
        <end position="32"/>
    </location>
</feature>
<feature type="domain" description="Glycosyltransferase 2-like" evidence="2">
    <location>
        <begin position="65"/>
        <end position="244"/>
    </location>
</feature>
<evidence type="ECO:0000313" key="3">
    <source>
        <dbReference type="EMBL" id="QHT90188.1"/>
    </source>
</evidence>
<accession>A0A6C0IAX8</accession>
<dbReference type="AlphaFoldDB" id="A0A6C0IAX8"/>
<organism evidence="3">
    <name type="scientific">viral metagenome</name>
    <dbReference type="NCBI Taxonomy" id="1070528"/>
    <lineage>
        <taxon>unclassified sequences</taxon>
        <taxon>metagenomes</taxon>
        <taxon>organismal metagenomes</taxon>
    </lineage>
</organism>
<name>A0A6C0IAX8_9ZZZZ</name>
<dbReference type="Gene3D" id="3.90.550.10">
    <property type="entry name" value="Spore Coat Polysaccharide Biosynthesis Protein SpsA, Chain A"/>
    <property type="match status" value="1"/>
</dbReference>
<protein>
    <recommendedName>
        <fullName evidence="2">Glycosyltransferase 2-like domain-containing protein</fullName>
    </recommendedName>
</protein>
<dbReference type="PANTHER" id="PTHR22916">
    <property type="entry name" value="GLYCOSYLTRANSFERASE"/>
    <property type="match status" value="1"/>
</dbReference>
<evidence type="ECO:0000256" key="1">
    <source>
        <dbReference type="SAM" id="MobiDB-lite"/>
    </source>
</evidence>
<sequence>MGKKKTKTPNSTNQTKPSTTPSVAFSPIPNSSGDRRSPSELVEKRLQGTEAPLPTQEELKRPFVSVLCVTFNRRPFIPMFLEMIRNQDYPQSRFEVIIVDDGTDPVQDIVEKEAMPNVRYIRVKEKMPLGKKRNYANSLIDNRTKFIIPMDDDDVMMSERISHSVETLEKNPQALCAGSSEMFLYFKHIKKLYKFGPYMVSPEDKTRHETMHQFRNRIGADLNDYIPVPTQHATNGTFAYRRELINITRYNETACLAEEKEYLKGYTIPMVQLNPFKCILCISHEHNTFDKRKLLENLNPMFVNESNRDINNFFKLPKEQHIKDFFLKDVDALLEKYDAGLQKHKPDVVKQIGEIEKERAEQMQKQMQQQQQQQQQPVITIQSPGQPPQQLTMEQVVQMIQGQQCQIEYLMRQSAFLESNTTKYQKKIMDAMLQHFVPKPAPPVEIDPCPPIDEGFTRIEIMI</sequence>
<evidence type="ECO:0000259" key="2">
    <source>
        <dbReference type="Pfam" id="PF00535"/>
    </source>
</evidence>
<dbReference type="EMBL" id="MN740153">
    <property type="protein sequence ID" value="QHT90188.1"/>
    <property type="molecule type" value="Genomic_DNA"/>
</dbReference>
<dbReference type="InterPro" id="IPR029044">
    <property type="entry name" value="Nucleotide-diphossugar_trans"/>
</dbReference>
<proteinExistence type="predicted"/>